<evidence type="ECO:0000313" key="5">
    <source>
        <dbReference type="Proteomes" id="UP000663841"/>
    </source>
</evidence>
<organism evidence="4 5">
    <name type="scientific">Rhizoctonia solani</name>
    <dbReference type="NCBI Taxonomy" id="456999"/>
    <lineage>
        <taxon>Eukaryota</taxon>
        <taxon>Fungi</taxon>
        <taxon>Dikarya</taxon>
        <taxon>Basidiomycota</taxon>
        <taxon>Agaricomycotina</taxon>
        <taxon>Agaricomycetes</taxon>
        <taxon>Cantharellales</taxon>
        <taxon>Ceratobasidiaceae</taxon>
        <taxon>Rhizoctonia</taxon>
    </lineage>
</organism>
<evidence type="ECO:0000256" key="2">
    <source>
        <dbReference type="SAM" id="MobiDB-lite"/>
    </source>
</evidence>
<protein>
    <recommendedName>
        <fullName evidence="3">Peptidase C14 caspase domain-containing protein</fullName>
    </recommendedName>
</protein>
<proteinExistence type="inferred from homology"/>
<comment type="caution">
    <text evidence="4">The sequence shown here is derived from an EMBL/GenBank/DDBJ whole genome shotgun (WGS) entry which is preliminary data.</text>
</comment>
<evidence type="ECO:0000313" key="4">
    <source>
        <dbReference type="EMBL" id="CAE6418550.1"/>
    </source>
</evidence>
<feature type="compositionally biased region" description="Polar residues" evidence="2">
    <location>
        <begin position="16"/>
        <end position="32"/>
    </location>
</feature>
<name>A0A8H2XC32_9AGAM</name>
<dbReference type="PANTHER" id="PTHR48104">
    <property type="entry name" value="METACASPASE-4"/>
    <property type="match status" value="1"/>
</dbReference>
<accession>A0A8H2XC32</accession>
<dbReference type="InterPro" id="IPR011600">
    <property type="entry name" value="Pept_C14_caspase"/>
</dbReference>
<dbReference type="GO" id="GO:0006508">
    <property type="term" value="P:proteolysis"/>
    <property type="evidence" value="ECO:0007669"/>
    <property type="project" value="InterPro"/>
</dbReference>
<dbReference type="InterPro" id="IPR050452">
    <property type="entry name" value="Metacaspase"/>
</dbReference>
<dbReference type="Proteomes" id="UP000663841">
    <property type="component" value="Unassembled WGS sequence"/>
</dbReference>
<dbReference type="AlphaFoldDB" id="A0A8H2XC32"/>
<evidence type="ECO:0000259" key="3">
    <source>
        <dbReference type="Pfam" id="PF00656"/>
    </source>
</evidence>
<evidence type="ECO:0000256" key="1">
    <source>
        <dbReference type="ARBA" id="ARBA00009005"/>
    </source>
</evidence>
<gene>
    <name evidence="4" type="ORF">RDB_LOCUS38201</name>
</gene>
<dbReference type="PANTHER" id="PTHR48104:SF30">
    <property type="entry name" value="METACASPASE-1"/>
    <property type="match status" value="1"/>
</dbReference>
<sequence>MGKDNHTSVNPPTPSVAGQPTSERFRSRSLTKLTVPPQQPITTPPSTAYYDTYDHSHKTPISAEYHTDIEPGPGCKNGGLGKSLNGLLGGVPAPVSTTPVTPTIKSNHRPTRGVSKAVASPTAHELTPAPFVRHSAPLAISVPRPAKKKALLVGINYRQRGKPGLQLRYATQDARRFATTLSKLGYSNENIEIATDEPDQPFPSREYLLECMDRLVQDALPGDQLFFVYAGHCNLPGMGEAEPYLLTADLERISRSTFQDRLVAKVPAGVELTIVLDCCNAAAMVQLKYCIGRMESENQSSMTKQTSVGTFFVVPGRKIDGIPGVLPLSRAAASNPLPSPRPIAPMMGMRTGTKSAHMPVKQLASIDRSRGRHLVVEGRPIWQFEERTGDFVTPAGKIVVYAASGERQKAFEASGGVKNGVVTDAICKILDTCSNKLITQHEVALCGWGCWRREPYAPTARRKQPKQDSRKHSLESAVAVRSDLGVAARVLELLITTP</sequence>
<feature type="domain" description="Peptidase C14 caspase" evidence="3">
    <location>
        <begin position="147"/>
        <end position="434"/>
    </location>
</feature>
<dbReference type="Pfam" id="PF00656">
    <property type="entry name" value="Peptidase_C14"/>
    <property type="match status" value="1"/>
</dbReference>
<comment type="similarity">
    <text evidence="1">Belongs to the peptidase C14B family.</text>
</comment>
<dbReference type="GO" id="GO:0005737">
    <property type="term" value="C:cytoplasm"/>
    <property type="evidence" value="ECO:0007669"/>
    <property type="project" value="TreeGrafter"/>
</dbReference>
<dbReference type="EMBL" id="CAJMWW010000071">
    <property type="protein sequence ID" value="CAE6418550.1"/>
    <property type="molecule type" value="Genomic_DNA"/>
</dbReference>
<reference evidence="4" key="1">
    <citation type="submission" date="2021-01" db="EMBL/GenBank/DDBJ databases">
        <authorList>
            <person name="Kaushik A."/>
        </authorList>
    </citation>
    <scope>NUCLEOTIDE SEQUENCE</scope>
    <source>
        <strain evidence="4">AG3-T5</strain>
    </source>
</reference>
<feature type="region of interest" description="Disordered" evidence="2">
    <location>
        <begin position="1"/>
        <end position="50"/>
    </location>
</feature>
<dbReference type="GO" id="GO:0004197">
    <property type="term" value="F:cysteine-type endopeptidase activity"/>
    <property type="evidence" value="ECO:0007669"/>
    <property type="project" value="InterPro"/>
</dbReference>
<dbReference type="Gene3D" id="3.40.50.12660">
    <property type="match status" value="1"/>
</dbReference>